<protein>
    <submittedName>
        <fullName evidence="1">Uncharacterized protein</fullName>
    </submittedName>
</protein>
<name>A0A3E5HWQ4_BACOV</name>
<dbReference type="EMBL" id="QRJR01000001">
    <property type="protein sequence ID" value="RHH52701.1"/>
    <property type="molecule type" value="Genomic_DNA"/>
</dbReference>
<accession>A0A3E5HWQ4</accession>
<organism evidence="1 2">
    <name type="scientific">Bacteroides ovatus</name>
    <dbReference type="NCBI Taxonomy" id="28116"/>
    <lineage>
        <taxon>Bacteria</taxon>
        <taxon>Pseudomonadati</taxon>
        <taxon>Bacteroidota</taxon>
        <taxon>Bacteroidia</taxon>
        <taxon>Bacteroidales</taxon>
        <taxon>Bacteroidaceae</taxon>
        <taxon>Bacteroides</taxon>
    </lineage>
</organism>
<comment type="caution">
    <text evidence="1">The sequence shown here is derived from an EMBL/GenBank/DDBJ whole genome shotgun (WGS) entry which is preliminary data.</text>
</comment>
<dbReference type="AlphaFoldDB" id="A0A3E5HWQ4"/>
<gene>
    <name evidence="1" type="ORF">DW206_01380</name>
</gene>
<dbReference type="Proteomes" id="UP000283329">
    <property type="component" value="Unassembled WGS sequence"/>
</dbReference>
<evidence type="ECO:0000313" key="2">
    <source>
        <dbReference type="Proteomes" id="UP000283329"/>
    </source>
</evidence>
<reference evidence="1 2" key="1">
    <citation type="submission" date="2018-08" db="EMBL/GenBank/DDBJ databases">
        <title>A genome reference for cultivated species of the human gut microbiota.</title>
        <authorList>
            <person name="Zou Y."/>
            <person name="Xue W."/>
            <person name="Luo G."/>
        </authorList>
    </citation>
    <scope>NUCLEOTIDE SEQUENCE [LARGE SCALE GENOMIC DNA]</scope>
    <source>
        <strain evidence="1 2">AM17-48</strain>
    </source>
</reference>
<sequence length="461" mass="53557">MVSIGFVYFCSVIKNNYELQNDGTMKNILSKRTFIVLPLFLFSLHPLWGQKSNFKNDICIPGKLYMLSDIRNDVFVEALIKRWRPYNDFVRFSGDCVYSRKLNRVASVDTPVDGSNMKIELVNSDEFEIIKEKAISICVGKKGIGTQEVTVQILGDSFVNGAFFRDALLSKNYIPGIKLVGLRNIKNEEGQYDEGRGGWTVKKYFEIPKGEMTSYHGYMQPVGEYRYWGSCEFWKNCYKVINGELTDTEIVYDCGRYDQCITKFDKETGYLAAPKKNDLMYDNARGSYMVYTGKKWKHVEIDERKWAFNYRKYLDMWNLDAPKFFAQMLGLNDYRDSLTADYREWNEKIAEMKESYYKAVPDGKFIILIPCTTCGSLNNIRGDFTLRQNAAMWQLRKNIIDTFDGRESEGYYVVDIGITIDNEKGYNRNRDGIQTGNPHPYPNYPTMGIPLAAFIQYYREL</sequence>
<proteinExistence type="predicted"/>
<evidence type="ECO:0000313" key="1">
    <source>
        <dbReference type="EMBL" id="RHH52701.1"/>
    </source>
</evidence>